<evidence type="ECO:0000256" key="6">
    <source>
        <dbReference type="RuleBase" id="RU000384"/>
    </source>
</evidence>
<dbReference type="GO" id="GO:0016874">
    <property type="term" value="F:ligase activity"/>
    <property type="evidence" value="ECO:0007669"/>
    <property type="project" value="UniProtKB-KW"/>
</dbReference>
<dbReference type="Gene3D" id="3.30.590.10">
    <property type="entry name" value="Glutamine synthetase/guanido kinase, catalytic domain"/>
    <property type="match status" value="1"/>
</dbReference>
<dbReference type="EC" id="6.3.1.-" evidence="9"/>
<keyword evidence="4" id="KW-0067">ATP-binding</keyword>
<comment type="caution">
    <text evidence="9">The sequence shown here is derived from an EMBL/GenBank/DDBJ whole genome shotgun (WGS) entry which is preliminary data.</text>
</comment>
<dbReference type="EMBL" id="JAWMAJ010000185">
    <property type="protein sequence ID" value="MDV7221716.1"/>
    <property type="molecule type" value="Genomic_DNA"/>
</dbReference>
<evidence type="ECO:0000259" key="7">
    <source>
        <dbReference type="PROSITE" id="PS51986"/>
    </source>
</evidence>
<dbReference type="SMART" id="SM01230">
    <property type="entry name" value="Gln-synt_C"/>
    <property type="match status" value="1"/>
</dbReference>
<dbReference type="SUPFAM" id="SSF55931">
    <property type="entry name" value="Glutamine synthetase/guanido kinase"/>
    <property type="match status" value="1"/>
</dbReference>
<reference evidence="9 10" key="1">
    <citation type="submission" date="2023-10" db="EMBL/GenBank/DDBJ databases">
        <title>Characterization of rhizosphere-enriched actinobacteria from wheat plants lab-grown on chernevaya soil.</title>
        <authorList>
            <person name="Tikhonova E.N."/>
            <person name="Konopkin A."/>
            <person name="Kravchenko I.K."/>
        </authorList>
    </citation>
    <scope>NUCLEOTIDE SEQUENCE [LARGE SCALE GENOMIC DNA]</scope>
    <source>
        <strain evidence="9 10">RR29</strain>
    </source>
</reference>
<dbReference type="InterPro" id="IPR014746">
    <property type="entry name" value="Gln_synth/guanido_kin_cat_dom"/>
</dbReference>
<comment type="similarity">
    <text evidence="1 5 6">Belongs to the glutamine synthetase family.</text>
</comment>
<organism evidence="9 10">
    <name type="scientific">Streptomyces prunicolor</name>
    <dbReference type="NCBI Taxonomy" id="67348"/>
    <lineage>
        <taxon>Bacteria</taxon>
        <taxon>Bacillati</taxon>
        <taxon>Actinomycetota</taxon>
        <taxon>Actinomycetes</taxon>
        <taxon>Kitasatosporales</taxon>
        <taxon>Streptomycetaceae</taxon>
        <taxon>Streptomyces</taxon>
    </lineage>
</organism>
<name>A0ABU4FM82_9ACTN</name>
<keyword evidence="3" id="KW-0547">Nucleotide-binding</keyword>
<gene>
    <name evidence="9" type="ORF">R5A26_37840</name>
</gene>
<accession>A0ABU4FM82</accession>
<feature type="domain" description="GS catalytic" evidence="8">
    <location>
        <begin position="128"/>
        <end position="467"/>
    </location>
</feature>
<dbReference type="PROSITE" id="PS51987">
    <property type="entry name" value="GS_CATALYTIC"/>
    <property type="match status" value="1"/>
</dbReference>
<dbReference type="Gene3D" id="3.10.20.70">
    <property type="entry name" value="Glutamine synthetase, N-terminal domain"/>
    <property type="match status" value="1"/>
</dbReference>
<evidence type="ECO:0000256" key="1">
    <source>
        <dbReference type="ARBA" id="ARBA00009897"/>
    </source>
</evidence>
<protein>
    <submittedName>
        <fullName evidence="9">Glutamine synthetase family protein</fullName>
        <ecNumber evidence="9">6.3.1.-</ecNumber>
    </submittedName>
</protein>
<feature type="domain" description="GS beta-grasp" evidence="7">
    <location>
        <begin position="29"/>
        <end position="121"/>
    </location>
</feature>
<sequence length="467" mass="48865">MTTLADPLPGGRPGEVERATALAAELTGRGVHGIVLAYVDTAGVGRVKTVPTAKLASAAAWGVGMSPVFDTFLANDSIVTTDVLGSPDGDLRLYPDLDHLAILSGQPGWAWAPVDRITQEGERHPGCSRTFLRRTVVDAQRLHGLTFRAGIEIEWALGLATAPDDAFVPATSGPAYSATRQIELGDYGAELLSALAAQGVDVDQFHPEYAAGQFELSIGALDPVAAADRSVLVRQTIRAVAQRHGLRASFAPAVFAQGVGNGGHIHLSAWRESANLHAGGDRRYGMTADAESFAAGILAHLPALTAVTAPSPASYFRLQPSQWAGVFTAWGRETREAAVRVVTGTAGQRAQAANLEVKPVDLAANPYLALGSLIAAGLDGLTSSAALPEETTGDPAHLGAAEAETRGVRRLPTSLAESVAEFRKDTQLRAALGPVLADAVIAVREGEIAAVAELDDEQVAAVYRWKY</sequence>
<evidence type="ECO:0000256" key="3">
    <source>
        <dbReference type="ARBA" id="ARBA00022741"/>
    </source>
</evidence>
<dbReference type="PANTHER" id="PTHR43785">
    <property type="entry name" value="GAMMA-GLUTAMYLPUTRESCINE SYNTHETASE"/>
    <property type="match status" value="1"/>
</dbReference>
<dbReference type="Pfam" id="PF00120">
    <property type="entry name" value="Gln-synt_C"/>
    <property type="match status" value="1"/>
</dbReference>
<dbReference type="InterPro" id="IPR036651">
    <property type="entry name" value="Gln_synt_N_sf"/>
</dbReference>
<dbReference type="PROSITE" id="PS51986">
    <property type="entry name" value="GS_BETA_GRASP"/>
    <property type="match status" value="1"/>
</dbReference>
<evidence type="ECO:0000313" key="9">
    <source>
        <dbReference type="EMBL" id="MDV7221716.1"/>
    </source>
</evidence>
<evidence type="ECO:0000256" key="4">
    <source>
        <dbReference type="ARBA" id="ARBA00022840"/>
    </source>
</evidence>
<dbReference type="Proteomes" id="UP001187346">
    <property type="component" value="Unassembled WGS sequence"/>
</dbReference>
<keyword evidence="2 9" id="KW-0436">Ligase</keyword>
<proteinExistence type="inferred from homology"/>
<dbReference type="RefSeq" id="WP_317774829.1">
    <property type="nucleotide sequence ID" value="NZ_JAWMAJ010000185.1"/>
</dbReference>
<dbReference type="InterPro" id="IPR008146">
    <property type="entry name" value="Gln_synth_cat_dom"/>
</dbReference>
<evidence type="ECO:0000256" key="2">
    <source>
        <dbReference type="ARBA" id="ARBA00022598"/>
    </source>
</evidence>
<dbReference type="InterPro" id="IPR008147">
    <property type="entry name" value="Gln_synt_N"/>
</dbReference>
<evidence type="ECO:0000313" key="10">
    <source>
        <dbReference type="Proteomes" id="UP001187346"/>
    </source>
</evidence>
<evidence type="ECO:0000256" key="5">
    <source>
        <dbReference type="PROSITE-ProRule" id="PRU01330"/>
    </source>
</evidence>
<evidence type="ECO:0000259" key="8">
    <source>
        <dbReference type="PROSITE" id="PS51987"/>
    </source>
</evidence>
<keyword evidence="10" id="KW-1185">Reference proteome</keyword>
<dbReference type="PANTHER" id="PTHR43785:SF12">
    <property type="entry name" value="TYPE-1 GLUTAMINE SYNTHETASE 2"/>
    <property type="match status" value="1"/>
</dbReference>